<organism evidence="1 2">
    <name type="scientific">Pseudocercospora eumusae</name>
    <dbReference type="NCBI Taxonomy" id="321146"/>
    <lineage>
        <taxon>Eukaryota</taxon>
        <taxon>Fungi</taxon>
        <taxon>Dikarya</taxon>
        <taxon>Ascomycota</taxon>
        <taxon>Pezizomycotina</taxon>
        <taxon>Dothideomycetes</taxon>
        <taxon>Dothideomycetidae</taxon>
        <taxon>Mycosphaerellales</taxon>
        <taxon>Mycosphaerellaceae</taxon>
        <taxon>Pseudocercospora</taxon>
    </lineage>
</organism>
<dbReference type="EMBL" id="LFZN01000155">
    <property type="protein sequence ID" value="KXS97033.1"/>
    <property type="molecule type" value="Genomic_DNA"/>
</dbReference>
<dbReference type="AlphaFoldDB" id="A0A139H3K9"/>
<comment type="caution">
    <text evidence="1">The sequence shown here is derived from an EMBL/GenBank/DDBJ whole genome shotgun (WGS) entry which is preliminary data.</text>
</comment>
<evidence type="ECO:0000313" key="1">
    <source>
        <dbReference type="EMBL" id="KXS97033.1"/>
    </source>
</evidence>
<proteinExistence type="predicted"/>
<protein>
    <submittedName>
        <fullName evidence="1">Uncharacterized protein</fullName>
    </submittedName>
</protein>
<keyword evidence="2" id="KW-1185">Reference proteome</keyword>
<accession>A0A139H3K9</accession>
<evidence type="ECO:0000313" key="2">
    <source>
        <dbReference type="Proteomes" id="UP000070133"/>
    </source>
</evidence>
<dbReference type="OrthoDB" id="3650757at2759"/>
<dbReference type="Proteomes" id="UP000070133">
    <property type="component" value="Unassembled WGS sequence"/>
</dbReference>
<name>A0A139H3K9_9PEZI</name>
<gene>
    <name evidence="1" type="ORF">AC578_2876</name>
</gene>
<sequence length="124" mass="13620">MAVEIMQTGASAGCIRVNQLSPLLGKEAAHKQLISLNFNIDVKAGAYDITNDDAAVMTDADHYRRASATLAVMLCRFPEKIPSELRNDIYQIAFTPDHDVSKPTVKVNLFEAKPPENSLLSTCR</sequence>
<reference evidence="1 2" key="1">
    <citation type="submission" date="2015-07" db="EMBL/GenBank/DDBJ databases">
        <title>Comparative genomics of the Sigatoka disease complex on banana suggests a link between parallel evolutionary changes in Pseudocercospora fijiensis and Pseudocercospora eumusae and increased virulence on the banana host.</title>
        <authorList>
            <person name="Chang T.-C."/>
            <person name="Salvucci A."/>
            <person name="Crous P.W."/>
            <person name="Stergiopoulos I."/>
        </authorList>
    </citation>
    <scope>NUCLEOTIDE SEQUENCE [LARGE SCALE GENOMIC DNA]</scope>
    <source>
        <strain evidence="1 2">CBS 114824</strain>
    </source>
</reference>